<reference evidence="5" key="1">
    <citation type="submission" date="2009-09" db="EMBL/GenBank/DDBJ databases">
        <title>The complete chromosome of Desulfohalobium retbaense DSM 5692.</title>
        <authorList>
            <consortium name="US DOE Joint Genome Institute (JGI-PGF)"/>
            <person name="Lucas S."/>
            <person name="Copeland A."/>
            <person name="Lapidus A."/>
            <person name="Glavina del Rio T."/>
            <person name="Dalin E."/>
            <person name="Tice H."/>
            <person name="Bruce D."/>
            <person name="Goodwin L."/>
            <person name="Pitluck S."/>
            <person name="Kyrpides N."/>
            <person name="Mavromatis K."/>
            <person name="Ivanova N."/>
            <person name="Mikhailova N."/>
            <person name="Munk A.C."/>
            <person name="Brettin T."/>
            <person name="Detter J.C."/>
            <person name="Han C."/>
            <person name="Tapia R."/>
            <person name="Larimer F."/>
            <person name="Land M."/>
            <person name="Hauser L."/>
            <person name="Markowitz V."/>
            <person name="Cheng J.-F."/>
            <person name="Hugenholtz P."/>
            <person name="Woyke T."/>
            <person name="Wu D."/>
            <person name="Spring S."/>
            <person name="Klenk H.-P."/>
            <person name="Eisen J.A."/>
        </authorList>
    </citation>
    <scope>NUCLEOTIDE SEQUENCE [LARGE SCALE GENOMIC DNA]</scope>
    <source>
        <strain evidence="5">DSM 5692</strain>
    </source>
</reference>
<keyword evidence="5" id="KW-1185">Reference proteome</keyword>
<dbReference type="PANTHER" id="PTHR48108">
    <property type="entry name" value="CBS DOMAIN-CONTAINING PROTEIN CBSX2, CHLOROPLASTIC"/>
    <property type="match status" value="1"/>
</dbReference>
<dbReference type="AlphaFoldDB" id="C8X0Q9"/>
<dbReference type="KEGG" id="drt:Dret_0714"/>
<protein>
    <submittedName>
        <fullName evidence="4">CBS domain containing protein</fullName>
    </submittedName>
</protein>
<dbReference type="CDD" id="cd04584">
    <property type="entry name" value="CBS_pair_AcuB_like"/>
    <property type="match status" value="1"/>
</dbReference>
<dbReference type="Pfam" id="PF00571">
    <property type="entry name" value="CBS"/>
    <property type="match status" value="2"/>
</dbReference>
<dbReference type="OrthoDB" id="9802114at2"/>
<dbReference type="PANTHER" id="PTHR48108:SF34">
    <property type="entry name" value="CBS DOMAIN-CONTAINING PROTEIN YHCV"/>
    <property type="match status" value="1"/>
</dbReference>
<dbReference type="EMBL" id="CP001734">
    <property type="protein sequence ID" value="ACV68006.1"/>
    <property type="molecule type" value="Genomic_DNA"/>
</dbReference>
<dbReference type="Gene3D" id="3.10.580.10">
    <property type="entry name" value="CBS-domain"/>
    <property type="match status" value="1"/>
</dbReference>
<dbReference type="InterPro" id="IPR046342">
    <property type="entry name" value="CBS_dom_sf"/>
</dbReference>
<dbReference type="STRING" id="485915.Dret_0714"/>
<keyword evidence="1" id="KW-0677">Repeat</keyword>
<dbReference type="eggNOG" id="COG0517">
    <property type="taxonomic scope" value="Bacteria"/>
</dbReference>
<dbReference type="SMART" id="SM00116">
    <property type="entry name" value="CBS"/>
    <property type="match status" value="2"/>
</dbReference>
<gene>
    <name evidence="4" type="ordered locus">Dret_0714</name>
</gene>
<feature type="domain" description="CBS" evidence="3">
    <location>
        <begin position="7"/>
        <end position="66"/>
    </location>
</feature>
<dbReference type="SUPFAM" id="SSF54631">
    <property type="entry name" value="CBS-domain pair"/>
    <property type="match status" value="1"/>
</dbReference>
<dbReference type="PROSITE" id="PS51371">
    <property type="entry name" value="CBS"/>
    <property type="match status" value="2"/>
</dbReference>
<dbReference type="RefSeq" id="WP_015751164.1">
    <property type="nucleotide sequence ID" value="NC_013223.1"/>
</dbReference>
<sequence length="227" mass="24970">MLVENWMTTKVHTVAADATLMEASKTLKDYAIRRLPVVDSHGRLLGIVTDRDIKEASPSRATTLDIHELYYLLSAISLQDIMTPSPVTVRARDTVGRAAILMRRHTIEGLPVVDDDNTVVGIITESDIFDVLTTITGARQPGIQFGVTLPTTTGSLQAVLDLLREHGARVTSLLTAADPATPETRQVYIRIALLPLKEQTVLRETLARRTALSFWVEDDLPPAPKEP</sequence>
<accession>C8X0Q9</accession>
<keyword evidence="2" id="KW-0129">CBS domain</keyword>
<organism evidence="4 5">
    <name type="scientific">Desulfohalobium retbaense (strain ATCC 49708 / DSM 5692 / JCM 16813 / HR100)</name>
    <dbReference type="NCBI Taxonomy" id="485915"/>
    <lineage>
        <taxon>Bacteria</taxon>
        <taxon>Pseudomonadati</taxon>
        <taxon>Thermodesulfobacteriota</taxon>
        <taxon>Desulfovibrionia</taxon>
        <taxon>Desulfovibrionales</taxon>
        <taxon>Desulfohalobiaceae</taxon>
        <taxon>Desulfohalobium</taxon>
    </lineage>
</organism>
<dbReference type="InterPro" id="IPR000644">
    <property type="entry name" value="CBS_dom"/>
</dbReference>
<feature type="domain" description="CBS" evidence="3">
    <location>
        <begin position="82"/>
        <end position="141"/>
    </location>
</feature>
<dbReference type="InterPro" id="IPR051462">
    <property type="entry name" value="CBS_domain-containing"/>
</dbReference>
<name>C8X0Q9_DESRD</name>
<proteinExistence type="predicted"/>
<evidence type="ECO:0000313" key="5">
    <source>
        <dbReference type="Proteomes" id="UP000001052"/>
    </source>
</evidence>
<dbReference type="HOGENOM" id="CLU_040681_6_0_7"/>
<evidence type="ECO:0000256" key="2">
    <source>
        <dbReference type="PROSITE-ProRule" id="PRU00703"/>
    </source>
</evidence>
<evidence type="ECO:0000259" key="3">
    <source>
        <dbReference type="PROSITE" id="PS51371"/>
    </source>
</evidence>
<dbReference type="Proteomes" id="UP000001052">
    <property type="component" value="Chromosome"/>
</dbReference>
<evidence type="ECO:0000256" key="1">
    <source>
        <dbReference type="ARBA" id="ARBA00022737"/>
    </source>
</evidence>
<reference evidence="4 5" key="2">
    <citation type="journal article" date="2010" name="Stand. Genomic Sci.">
        <title>Complete genome sequence of Desulfohalobium retbaense type strain (HR(100)).</title>
        <authorList>
            <person name="Spring S."/>
            <person name="Nolan M."/>
            <person name="Lapidus A."/>
            <person name="Glavina Del Rio T."/>
            <person name="Copeland A."/>
            <person name="Tice H."/>
            <person name="Cheng J.F."/>
            <person name="Lucas S."/>
            <person name="Land M."/>
            <person name="Chen F."/>
            <person name="Bruce D."/>
            <person name="Goodwin L."/>
            <person name="Pitluck S."/>
            <person name="Ivanova N."/>
            <person name="Mavromatis K."/>
            <person name="Mikhailova N."/>
            <person name="Pati A."/>
            <person name="Chen A."/>
            <person name="Palaniappan K."/>
            <person name="Hauser L."/>
            <person name="Chang Y.J."/>
            <person name="Jeffries C.D."/>
            <person name="Munk C."/>
            <person name="Kiss H."/>
            <person name="Chain P."/>
            <person name="Han C."/>
            <person name="Brettin T."/>
            <person name="Detter J.C."/>
            <person name="Schuler E."/>
            <person name="Goker M."/>
            <person name="Rohde M."/>
            <person name="Bristow J."/>
            <person name="Eisen J.A."/>
            <person name="Markowitz V."/>
            <person name="Hugenholtz P."/>
            <person name="Kyrpides N.C."/>
            <person name="Klenk H.P."/>
        </authorList>
    </citation>
    <scope>NUCLEOTIDE SEQUENCE [LARGE SCALE GENOMIC DNA]</scope>
    <source>
        <strain evidence="4 5">DSM 5692</strain>
    </source>
</reference>
<evidence type="ECO:0000313" key="4">
    <source>
        <dbReference type="EMBL" id="ACV68006.1"/>
    </source>
</evidence>